<dbReference type="AlphaFoldDB" id="A0AAW5KAG3"/>
<accession>A0AAW5KAG3</accession>
<gene>
    <name evidence="2" type="ORF">NE646_09245</name>
</gene>
<comment type="caution">
    <text evidence="2">The sequence shown here is derived from an EMBL/GenBank/DDBJ whole genome shotgun (WGS) entry which is preliminary data.</text>
</comment>
<reference evidence="2" key="1">
    <citation type="submission" date="2022-06" db="EMBL/GenBank/DDBJ databases">
        <title>Isolation of gut microbiota from human fecal samples.</title>
        <authorList>
            <person name="Pamer E.G."/>
            <person name="Barat B."/>
            <person name="Waligurski E."/>
            <person name="Medina S."/>
            <person name="Paddock L."/>
            <person name="Mostad J."/>
        </authorList>
    </citation>
    <scope>NUCLEOTIDE SEQUENCE</scope>
    <source>
        <strain evidence="2">DFI.7.96</strain>
    </source>
</reference>
<feature type="transmembrane region" description="Helical" evidence="1">
    <location>
        <begin position="45"/>
        <end position="64"/>
    </location>
</feature>
<dbReference type="Proteomes" id="UP001205063">
    <property type="component" value="Unassembled WGS sequence"/>
</dbReference>
<organism evidence="2 3">
    <name type="scientific">Bittarella massiliensis</name>
    <name type="common">ex Durand et al. 2017</name>
    <dbReference type="NCBI Taxonomy" id="1720313"/>
    <lineage>
        <taxon>Bacteria</taxon>
        <taxon>Bacillati</taxon>
        <taxon>Bacillota</taxon>
        <taxon>Clostridia</taxon>
        <taxon>Eubacteriales</taxon>
        <taxon>Oscillospiraceae</taxon>
        <taxon>Bittarella (ex Durand et al. 2017)</taxon>
    </lineage>
</organism>
<feature type="transmembrane region" description="Helical" evidence="1">
    <location>
        <begin position="70"/>
        <end position="88"/>
    </location>
</feature>
<evidence type="ECO:0000313" key="3">
    <source>
        <dbReference type="Proteomes" id="UP001205063"/>
    </source>
</evidence>
<keyword evidence="1" id="KW-1133">Transmembrane helix</keyword>
<evidence type="ECO:0000313" key="2">
    <source>
        <dbReference type="EMBL" id="MCQ4949847.1"/>
    </source>
</evidence>
<name>A0AAW5KAG3_9FIRM</name>
<dbReference type="EMBL" id="JANGAB010000004">
    <property type="protein sequence ID" value="MCQ4949847.1"/>
    <property type="molecule type" value="Genomic_DNA"/>
</dbReference>
<dbReference type="RefSeq" id="WP_256136287.1">
    <property type="nucleotide sequence ID" value="NZ_JANGAB010000004.1"/>
</dbReference>
<protein>
    <recommendedName>
        <fullName evidence="4">Integral membrane protein</fullName>
    </recommendedName>
</protein>
<sequence>MRRLYWGFQKAVLRMDREMSYAFDQLARVWKEPPGVREARFHLRLPAPALVCLALAPVLTAVLAGAGRALVLGAAALPVALSLGVECWRRWRLRRTSLMDIHVRCQCILRTARELDGAIYNAIDRGEG</sequence>
<evidence type="ECO:0000256" key="1">
    <source>
        <dbReference type="SAM" id="Phobius"/>
    </source>
</evidence>
<keyword evidence="1" id="KW-0812">Transmembrane</keyword>
<evidence type="ECO:0008006" key="4">
    <source>
        <dbReference type="Google" id="ProtNLM"/>
    </source>
</evidence>
<keyword evidence="1" id="KW-0472">Membrane</keyword>
<proteinExistence type="predicted"/>